<feature type="non-terminal residue" evidence="1">
    <location>
        <position position="147"/>
    </location>
</feature>
<dbReference type="Gramene" id="TVU07977">
    <property type="protein sequence ID" value="TVU07977"/>
    <property type="gene ID" value="EJB05_41358"/>
</dbReference>
<dbReference type="AlphaFoldDB" id="A0A5J9T9Q8"/>
<organism evidence="1 2">
    <name type="scientific">Eragrostis curvula</name>
    <name type="common">weeping love grass</name>
    <dbReference type="NCBI Taxonomy" id="38414"/>
    <lineage>
        <taxon>Eukaryota</taxon>
        <taxon>Viridiplantae</taxon>
        <taxon>Streptophyta</taxon>
        <taxon>Embryophyta</taxon>
        <taxon>Tracheophyta</taxon>
        <taxon>Spermatophyta</taxon>
        <taxon>Magnoliopsida</taxon>
        <taxon>Liliopsida</taxon>
        <taxon>Poales</taxon>
        <taxon>Poaceae</taxon>
        <taxon>PACMAD clade</taxon>
        <taxon>Chloridoideae</taxon>
        <taxon>Eragrostideae</taxon>
        <taxon>Eragrostidinae</taxon>
        <taxon>Eragrostis</taxon>
    </lineage>
</organism>
<name>A0A5J9T9Q8_9POAL</name>
<comment type="caution">
    <text evidence="1">The sequence shown here is derived from an EMBL/GenBank/DDBJ whole genome shotgun (WGS) entry which is preliminary data.</text>
</comment>
<dbReference type="Proteomes" id="UP000324897">
    <property type="component" value="Chromosome 3"/>
</dbReference>
<feature type="non-terminal residue" evidence="1">
    <location>
        <position position="1"/>
    </location>
</feature>
<evidence type="ECO:0008006" key="3">
    <source>
        <dbReference type="Google" id="ProtNLM"/>
    </source>
</evidence>
<dbReference type="OrthoDB" id="674105at2759"/>
<protein>
    <recommendedName>
        <fullName evidence="3">Ubiquitin-like protease family profile domain-containing protein</fullName>
    </recommendedName>
</protein>
<dbReference type="InterPro" id="IPR038765">
    <property type="entry name" value="Papain-like_cys_pep_sf"/>
</dbReference>
<sequence length="147" mass="16777">VSMLLGHNGKGSDIKVKPMFEGDHMWYTVTDCRMVVVPVKANGMWATYLWDFQKKKIIVLDPVLMGSPASNIKMHHEGIVTVLHEFLITCMEVYIPGFNTAGHEYDMWEKDYSINAGQPCNRVKSGLFALHYGRCFNGEEVMFELNE</sequence>
<evidence type="ECO:0000313" key="2">
    <source>
        <dbReference type="Proteomes" id="UP000324897"/>
    </source>
</evidence>
<dbReference type="Gene3D" id="3.40.395.10">
    <property type="entry name" value="Adenoviral Proteinase, Chain A"/>
    <property type="match status" value="1"/>
</dbReference>
<dbReference type="SUPFAM" id="SSF54001">
    <property type="entry name" value="Cysteine proteinases"/>
    <property type="match status" value="1"/>
</dbReference>
<accession>A0A5J9T9Q8</accession>
<evidence type="ECO:0000313" key="1">
    <source>
        <dbReference type="EMBL" id="TVU07977.1"/>
    </source>
</evidence>
<gene>
    <name evidence="1" type="ORF">EJB05_41358</name>
</gene>
<keyword evidence="2" id="KW-1185">Reference proteome</keyword>
<dbReference type="EMBL" id="RWGY01000039">
    <property type="protein sequence ID" value="TVU07977.1"/>
    <property type="molecule type" value="Genomic_DNA"/>
</dbReference>
<reference evidence="1 2" key="1">
    <citation type="journal article" date="2019" name="Sci. Rep.">
        <title>A high-quality genome of Eragrostis curvula grass provides insights into Poaceae evolution and supports new strategies to enhance forage quality.</title>
        <authorList>
            <person name="Carballo J."/>
            <person name="Santos B.A.C.M."/>
            <person name="Zappacosta D."/>
            <person name="Garbus I."/>
            <person name="Selva J.P."/>
            <person name="Gallo C.A."/>
            <person name="Diaz A."/>
            <person name="Albertini E."/>
            <person name="Caccamo M."/>
            <person name="Echenique V."/>
        </authorList>
    </citation>
    <scope>NUCLEOTIDE SEQUENCE [LARGE SCALE GENOMIC DNA]</scope>
    <source>
        <strain evidence="2">cv. Victoria</strain>
        <tissue evidence="1">Leaf</tissue>
    </source>
</reference>
<proteinExistence type="predicted"/>